<evidence type="ECO:0000313" key="3">
    <source>
        <dbReference type="Proteomes" id="UP000620596"/>
    </source>
</evidence>
<feature type="transmembrane region" description="Helical" evidence="1">
    <location>
        <begin position="138"/>
        <end position="157"/>
    </location>
</feature>
<dbReference type="Pfam" id="PF08592">
    <property type="entry name" value="Anthrone_oxy"/>
    <property type="match status" value="1"/>
</dbReference>
<accession>A0A916WCT1</accession>
<feature type="transmembrane region" description="Helical" evidence="1">
    <location>
        <begin position="84"/>
        <end position="103"/>
    </location>
</feature>
<evidence type="ECO:0000256" key="1">
    <source>
        <dbReference type="SAM" id="Phobius"/>
    </source>
</evidence>
<dbReference type="RefSeq" id="WP_188706392.1">
    <property type="nucleotide sequence ID" value="NZ_BMIG01000002.1"/>
</dbReference>
<feature type="transmembrane region" description="Helical" evidence="1">
    <location>
        <begin position="12"/>
        <end position="30"/>
    </location>
</feature>
<feature type="transmembrane region" description="Helical" evidence="1">
    <location>
        <begin position="59"/>
        <end position="77"/>
    </location>
</feature>
<keyword evidence="1" id="KW-0812">Transmembrane</keyword>
<gene>
    <name evidence="2" type="ORF">GCM10011496_05600</name>
</gene>
<keyword evidence="1" id="KW-0472">Membrane</keyword>
<organism evidence="2 3">
    <name type="scientific">Polaromonas eurypsychrophila</name>
    <dbReference type="NCBI Taxonomy" id="1614635"/>
    <lineage>
        <taxon>Bacteria</taxon>
        <taxon>Pseudomonadati</taxon>
        <taxon>Pseudomonadota</taxon>
        <taxon>Betaproteobacteria</taxon>
        <taxon>Burkholderiales</taxon>
        <taxon>Comamonadaceae</taxon>
        <taxon>Polaromonas</taxon>
    </lineage>
</organism>
<dbReference type="Proteomes" id="UP000620596">
    <property type="component" value="Unassembled WGS sequence"/>
</dbReference>
<dbReference type="InterPro" id="IPR013901">
    <property type="entry name" value="Anthrone_oxy"/>
</dbReference>
<keyword evidence="1" id="KW-1133">Transmembrane helix</keyword>
<dbReference type="AlphaFoldDB" id="A0A916WCT1"/>
<keyword evidence="3" id="KW-1185">Reference proteome</keyword>
<reference evidence="2" key="1">
    <citation type="journal article" date="2014" name="Int. J. Syst. Evol. Microbiol.">
        <title>Complete genome sequence of Corynebacterium casei LMG S-19264T (=DSM 44701T), isolated from a smear-ripened cheese.</title>
        <authorList>
            <consortium name="US DOE Joint Genome Institute (JGI-PGF)"/>
            <person name="Walter F."/>
            <person name="Albersmeier A."/>
            <person name="Kalinowski J."/>
            <person name="Ruckert C."/>
        </authorList>
    </citation>
    <scope>NUCLEOTIDE SEQUENCE</scope>
    <source>
        <strain evidence="2">CGMCC 1.15322</strain>
    </source>
</reference>
<protein>
    <recommendedName>
        <fullName evidence="4">DUF1772 domain-containing protein</fullName>
    </recommendedName>
</protein>
<comment type="caution">
    <text evidence="2">The sequence shown here is derived from an EMBL/GenBank/DDBJ whole genome shotgun (WGS) entry which is preliminary data.</text>
</comment>
<reference evidence="2" key="2">
    <citation type="submission" date="2020-09" db="EMBL/GenBank/DDBJ databases">
        <authorList>
            <person name="Sun Q."/>
            <person name="Zhou Y."/>
        </authorList>
    </citation>
    <scope>NUCLEOTIDE SEQUENCE</scope>
    <source>
        <strain evidence="2">CGMCC 1.15322</strain>
    </source>
</reference>
<evidence type="ECO:0008006" key="4">
    <source>
        <dbReference type="Google" id="ProtNLM"/>
    </source>
</evidence>
<evidence type="ECO:0000313" key="2">
    <source>
        <dbReference type="EMBL" id="GGA87782.1"/>
    </source>
</evidence>
<name>A0A916WCT1_9BURK</name>
<proteinExistence type="predicted"/>
<sequence length="167" mass="18747">MRHTPTSISFHVLAVVWFGIMAGFFCTYSFNVNFATQQMDGATYAVVQSSLNRNVRHSLFFVFFFLAPLWCVLAIALDWQRRGWHLCLAVAALLYVGGIIFLTREVNLPLNAYTESWNPDALPSDWEPTRRAWSQANMWRSAASATAFVLSVLALALRGHGTPARSS</sequence>
<dbReference type="EMBL" id="BMIG01000002">
    <property type="protein sequence ID" value="GGA87782.1"/>
    <property type="molecule type" value="Genomic_DNA"/>
</dbReference>